<dbReference type="InterPro" id="IPR014710">
    <property type="entry name" value="RmlC-like_jellyroll"/>
</dbReference>
<dbReference type="GO" id="GO:0003700">
    <property type="term" value="F:DNA-binding transcription factor activity"/>
    <property type="evidence" value="ECO:0007669"/>
    <property type="project" value="TreeGrafter"/>
</dbReference>
<dbReference type="GO" id="GO:0003677">
    <property type="term" value="F:DNA binding"/>
    <property type="evidence" value="ECO:0007669"/>
    <property type="project" value="UniProtKB-KW"/>
</dbReference>
<feature type="domain" description="HTH cro/C1-type" evidence="4">
    <location>
        <begin position="12"/>
        <end position="66"/>
    </location>
</feature>
<evidence type="ECO:0000256" key="1">
    <source>
        <dbReference type="ARBA" id="ARBA00023015"/>
    </source>
</evidence>
<dbReference type="SUPFAM" id="SSF47413">
    <property type="entry name" value="lambda repressor-like DNA-binding domains"/>
    <property type="match status" value="1"/>
</dbReference>
<dbReference type="GO" id="GO:0005829">
    <property type="term" value="C:cytosol"/>
    <property type="evidence" value="ECO:0007669"/>
    <property type="project" value="TreeGrafter"/>
</dbReference>
<accession>A0A644XR02</accession>
<name>A0A644XR02_9ZZZZ</name>
<keyword evidence="1" id="KW-0805">Transcription regulation</keyword>
<dbReference type="Pfam" id="PF01381">
    <property type="entry name" value="HTH_3"/>
    <property type="match status" value="1"/>
</dbReference>
<dbReference type="CDD" id="cd00093">
    <property type="entry name" value="HTH_XRE"/>
    <property type="match status" value="1"/>
</dbReference>
<dbReference type="AlphaFoldDB" id="A0A644XR02"/>
<keyword evidence="2" id="KW-0238">DNA-binding</keyword>
<dbReference type="InterPro" id="IPR001387">
    <property type="entry name" value="Cro/C1-type_HTH"/>
</dbReference>
<sequence>MAQMKLCVGERLKMIRQSKGLSLDEVSKLTAVSKPALAQIERGTSSPTVNTLWKISNGLSIPLSYLLQEQEEAFKIVDLESHEPISEYGQAMKAYALFPYEPTRNIEIFHIEFAAGCEHKSARHLDGVEEYVFVLSGALTLTFGSQSCTLHEGQAIRFGADINHTYQNPFDRPCTIINIIYYPNR</sequence>
<evidence type="ECO:0000259" key="4">
    <source>
        <dbReference type="PROSITE" id="PS50943"/>
    </source>
</evidence>
<evidence type="ECO:0000256" key="2">
    <source>
        <dbReference type="ARBA" id="ARBA00023125"/>
    </source>
</evidence>
<organism evidence="5">
    <name type="scientific">bioreactor metagenome</name>
    <dbReference type="NCBI Taxonomy" id="1076179"/>
    <lineage>
        <taxon>unclassified sequences</taxon>
        <taxon>metagenomes</taxon>
        <taxon>ecological metagenomes</taxon>
    </lineage>
</organism>
<dbReference type="EMBL" id="VSSQ01003028">
    <property type="protein sequence ID" value="MPM18670.1"/>
    <property type="molecule type" value="Genomic_DNA"/>
</dbReference>
<dbReference type="Gene3D" id="2.60.120.10">
    <property type="entry name" value="Jelly Rolls"/>
    <property type="match status" value="1"/>
</dbReference>
<dbReference type="PROSITE" id="PS50943">
    <property type="entry name" value="HTH_CROC1"/>
    <property type="match status" value="1"/>
</dbReference>
<reference evidence="5" key="1">
    <citation type="submission" date="2019-08" db="EMBL/GenBank/DDBJ databases">
        <authorList>
            <person name="Kucharzyk K."/>
            <person name="Murdoch R.W."/>
            <person name="Higgins S."/>
            <person name="Loffler F."/>
        </authorList>
    </citation>
    <scope>NUCLEOTIDE SEQUENCE</scope>
</reference>
<evidence type="ECO:0000256" key="3">
    <source>
        <dbReference type="ARBA" id="ARBA00023163"/>
    </source>
</evidence>
<dbReference type="SMART" id="SM00530">
    <property type="entry name" value="HTH_XRE"/>
    <property type="match status" value="1"/>
</dbReference>
<comment type="caution">
    <text evidence="5">The sequence shown here is derived from an EMBL/GenBank/DDBJ whole genome shotgun (WGS) entry which is preliminary data.</text>
</comment>
<dbReference type="CDD" id="cd02209">
    <property type="entry name" value="cupin_XRE_C"/>
    <property type="match status" value="1"/>
</dbReference>
<protein>
    <submittedName>
        <fullName evidence="5">HTH-type transcriptional regulator SutR</fullName>
    </submittedName>
</protein>
<dbReference type="PANTHER" id="PTHR46797:SF23">
    <property type="entry name" value="HTH-TYPE TRANSCRIPTIONAL REGULATOR SUTR"/>
    <property type="match status" value="1"/>
</dbReference>
<dbReference type="PANTHER" id="PTHR46797">
    <property type="entry name" value="HTH-TYPE TRANSCRIPTIONAL REGULATOR"/>
    <property type="match status" value="1"/>
</dbReference>
<dbReference type="InterPro" id="IPR050807">
    <property type="entry name" value="TransReg_Diox_bact_type"/>
</dbReference>
<keyword evidence="3" id="KW-0804">Transcription</keyword>
<dbReference type="Gene3D" id="1.10.260.40">
    <property type="entry name" value="lambda repressor-like DNA-binding domains"/>
    <property type="match status" value="1"/>
</dbReference>
<dbReference type="Pfam" id="PF07883">
    <property type="entry name" value="Cupin_2"/>
    <property type="match status" value="1"/>
</dbReference>
<evidence type="ECO:0000313" key="5">
    <source>
        <dbReference type="EMBL" id="MPM18670.1"/>
    </source>
</evidence>
<dbReference type="InterPro" id="IPR010982">
    <property type="entry name" value="Lambda_DNA-bd_dom_sf"/>
</dbReference>
<dbReference type="InterPro" id="IPR011051">
    <property type="entry name" value="RmlC_Cupin_sf"/>
</dbReference>
<proteinExistence type="predicted"/>
<gene>
    <name evidence="5" type="primary">sutR_7</name>
    <name evidence="5" type="ORF">SDC9_65083</name>
</gene>
<dbReference type="InterPro" id="IPR013096">
    <property type="entry name" value="Cupin_2"/>
</dbReference>
<dbReference type="SUPFAM" id="SSF51182">
    <property type="entry name" value="RmlC-like cupins"/>
    <property type="match status" value="1"/>
</dbReference>